<evidence type="ECO:0000313" key="3">
    <source>
        <dbReference type="Proteomes" id="UP000238415"/>
    </source>
</evidence>
<dbReference type="Proteomes" id="UP000238415">
    <property type="component" value="Unassembled WGS sequence"/>
</dbReference>
<gene>
    <name evidence="2" type="ORF">MOHU_16420</name>
</gene>
<keyword evidence="1" id="KW-0175">Coiled coil</keyword>
<feature type="coiled-coil region" evidence="1">
    <location>
        <begin position="41"/>
        <end position="68"/>
    </location>
</feature>
<organism evidence="2 3">
    <name type="scientific">Neomoorella humiferrea</name>
    <dbReference type="NCBI Taxonomy" id="676965"/>
    <lineage>
        <taxon>Bacteria</taxon>
        <taxon>Bacillati</taxon>
        <taxon>Bacillota</taxon>
        <taxon>Clostridia</taxon>
        <taxon>Neomoorellales</taxon>
        <taxon>Neomoorellaceae</taxon>
        <taxon>Neomoorella</taxon>
    </lineage>
</organism>
<accession>A0A2T0AQE5</accession>
<comment type="caution">
    <text evidence="2">The sequence shown here is derived from an EMBL/GenBank/DDBJ whole genome shotgun (WGS) entry which is preliminary data.</text>
</comment>
<dbReference type="OrthoDB" id="9813957at2"/>
<dbReference type="AlphaFoldDB" id="A0A2T0AQE5"/>
<evidence type="ECO:0000256" key="1">
    <source>
        <dbReference type="SAM" id="Coils"/>
    </source>
</evidence>
<dbReference type="InterPro" id="IPR009057">
    <property type="entry name" value="Homeodomain-like_sf"/>
</dbReference>
<evidence type="ECO:0000313" key="2">
    <source>
        <dbReference type="EMBL" id="PRR71330.1"/>
    </source>
</evidence>
<evidence type="ECO:0008006" key="4">
    <source>
        <dbReference type="Google" id="ProtNLM"/>
    </source>
</evidence>
<name>A0A2T0AQE5_9FIRM</name>
<dbReference type="SUPFAM" id="SSF46689">
    <property type="entry name" value="Homeodomain-like"/>
    <property type="match status" value="1"/>
</dbReference>
<sequence length="97" mass="11346">MLRGEKTVAEIAAQYEVHPAQLHRWKAEAIENLPSLFTRGASELEKMRKQYEAEKEELIKQIGQLTIEVNWLKKICRTQRAPSKDVKWWSVITPKSQ</sequence>
<proteinExistence type="predicted"/>
<keyword evidence="3" id="KW-1185">Reference proteome</keyword>
<dbReference type="EMBL" id="PVXM01000041">
    <property type="protein sequence ID" value="PRR71330.1"/>
    <property type="molecule type" value="Genomic_DNA"/>
</dbReference>
<reference evidence="2 3" key="1">
    <citation type="submission" date="2018-03" db="EMBL/GenBank/DDBJ databases">
        <title>Genome sequence of Moorella humiferrea DSM 23265.</title>
        <authorList>
            <person name="Poehlein A."/>
            <person name="Daniel R."/>
        </authorList>
    </citation>
    <scope>NUCLEOTIDE SEQUENCE [LARGE SCALE GENOMIC DNA]</scope>
    <source>
        <strain evidence="2 3">DSM 23265</strain>
    </source>
</reference>
<protein>
    <recommendedName>
        <fullName evidence="4">Transposase</fullName>
    </recommendedName>
</protein>